<evidence type="ECO:0000313" key="1">
    <source>
        <dbReference type="EMBL" id="MBT0723961.1"/>
    </source>
</evidence>
<accession>A0ABS5SV49</accession>
<dbReference type="RefSeq" id="WP_214236666.1">
    <property type="nucleotide sequence ID" value="NZ_JABBFR010000006.1"/>
</dbReference>
<organism evidence="1 2">
    <name type="scientific">Rosenbergiella gaditana</name>
    <dbReference type="NCBI Taxonomy" id="2726987"/>
    <lineage>
        <taxon>Bacteria</taxon>
        <taxon>Pseudomonadati</taxon>
        <taxon>Pseudomonadota</taxon>
        <taxon>Gammaproteobacteria</taxon>
        <taxon>Enterobacterales</taxon>
        <taxon>Erwiniaceae</taxon>
        <taxon>Rosenbergiella</taxon>
    </lineage>
</organism>
<keyword evidence="2" id="KW-1185">Reference proteome</keyword>
<dbReference type="EMBL" id="JABBFR010000006">
    <property type="protein sequence ID" value="MBT0723961.1"/>
    <property type="molecule type" value="Genomic_DNA"/>
</dbReference>
<proteinExistence type="predicted"/>
<protein>
    <submittedName>
        <fullName evidence="1">Uncharacterized protein</fullName>
    </submittedName>
</protein>
<reference evidence="1 2" key="1">
    <citation type="submission" date="2020-04" db="EMBL/GenBank/DDBJ databases">
        <title>Genome sequencing of Rosenbergiella species.</title>
        <authorList>
            <person name="Alvarez-Perez S."/>
            <person name="Lievens B."/>
        </authorList>
    </citation>
    <scope>NUCLEOTIDE SEQUENCE [LARGE SCALE GENOMIC DNA]</scope>
    <source>
        <strain evidence="1 2">S61</strain>
    </source>
</reference>
<dbReference type="Proteomes" id="UP000790096">
    <property type="component" value="Unassembled WGS sequence"/>
</dbReference>
<comment type="caution">
    <text evidence="1">The sequence shown here is derived from an EMBL/GenBank/DDBJ whole genome shotgun (WGS) entry which is preliminary data.</text>
</comment>
<sequence>MNLSEKESAVFSRLTLSQREEISQFPPALRSRTLADLSSVRSDYGKVIAKAKIDAMVASIIGTGKVDPWNTRYTDKGRLRAENLKASVNPPLPEWMEIDRARIRNEEAKAWADKSSRNYVVPTSNLNGRGGFGD</sequence>
<evidence type="ECO:0000313" key="2">
    <source>
        <dbReference type="Proteomes" id="UP000790096"/>
    </source>
</evidence>
<name>A0ABS5SV49_9GAMM</name>
<gene>
    <name evidence="1" type="ORF">HH682_05815</name>
</gene>